<name>A0AAW1HXC7_SAPOF</name>
<dbReference type="PROSITE" id="PS51649">
    <property type="entry name" value="NPH3"/>
    <property type="match status" value="1"/>
</dbReference>
<protein>
    <recommendedName>
        <fullName evidence="3">NPH3 domain-containing protein</fullName>
    </recommendedName>
</protein>
<reference evidence="4" key="1">
    <citation type="submission" date="2024-03" db="EMBL/GenBank/DDBJ databases">
        <title>WGS assembly of Saponaria officinalis var. Norfolk2.</title>
        <authorList>
            <person name="Jenkins J."/>
            <person name="Shu S."/>
            <person name="Grimwood J."/>
            <person name="Barry K."/>
            <person name="Goodstein D."/>
            <person name="Schmutz J."/>
            <person name="Leebens-Mack J."/>
            <person name="Osbourn A."/>
        </authorList>
    </citation>
    <scope>NUCLEOTIDE SEQUENCE [LARGE SCALE GENOMIC DNA]</scope>
    <source>
        <strain evidence="4">JIC</strain>
    </source>
</reference>
<evidence type="ECO:0000259" key="3">
    <source>
        <dbReference type="PROSITE" id="PS51649"/>
    </source>
</evidence>
<keyword evidence="5" id="KW-1185">Reference proteome</keyword>
<dbReference type="InterPro" id="IPR043454">
    <property type="entry name" value="NPH3/RPT2-like"/>
</dbReference>
<evidence type="ECO:0000313" key="5">
    <source>
        <dbReference type="Proteomes" id="UP001443914"/>
    </source>
</evidence>
<keyword evidence="1" id="KW-0833">Ubl conjugation pathway</keyword>
<sequence>MLLNKFTIRTSYNRLIQNPCVMQKIMKNVFQRSILMDQTEKLVEGIDSCTWSDLLISLKHCPNMLNHITNSVFSVQNLVDEIVERLALPSSKCSSFRFSCDSKSTLSTNSLCFRSRFWWFEGLSTLDIDLIELLVNRMVLKNFEHCLISRFLFYYQRVRVLSSTKFKRGEIIQRLISLLLLLDKRSISIKGLFETLRVGSNLKLRRFYRSQLELLIGFQLDQAEIDDLLLSLPVGKNYNTKYNVNIVLRFLKNFIDKGNISSNLRSYRVKRVARLVDQYACEIAPDDQLKPSKFIALIVAIPDSSRDSYDKLYQAVEIYLEVHRRITEGQKMKVCSVLNYNKLSAQVLNQLSRNPVFPLIATVKALLHSNPKLMRSINGGQLFKRSRYNNAYEKMELMYKDEVVLKELATNEKLRDHLQEIGWTLLEVESISSELLLLHAQKRGNVRAHNVCVVHGSIKHLPKLCS</sequence>
<dbReference type="PANTHER" id="PTHR32370">
    <property type="entry name" value="OS12G0117600 PROTEIN"/>
    <property type="match status" value="1"/>
</dbReference>
<organism evidence="4 5">
    <name type="scientific">Saponaria officinalis</name>
    <name type="common">Common soapwort</name>
    <name type="synonym">Lychnis saponaria</name>
    <dbReference type="NCBI Taxonomy" id="3572"/>
    <lineage>
        <taxon>Eukaryota</taxon>
        <taxon>Viridiplantae</taxon>
        <taxon>Streptophyta</taxon>
        <taxon>Embryophyta</taxon>
        <taxon>Tracheophyta</taxon>
        <taxon>Spermatophyta</taxon>
        <taxon>Magnoliopsida</taxon>
        <taxon>eudicotyledons</taxon>
        <taxon>Gunneridae</taxon>
        <taxon>Pentapetalae</taxon>
        <taxon>Caryophyllales</taxon>
        <taxon>Caryophyllaceae</taxon>
        <taxon>Caryophylleae</taxon>
        <taxon>Saponaria</taxon>
    </lineage>
</organism>
<evidence type="ECO:0000313" key="4">
    <source>
        <dbReference type="EMBL" id="KAK9681673.1"/>
    </source>
</evidence>
<accession>A0AAW1HXC7</accession>
<feature type="domain" description="NPH3" evidence="3">
    <location>
        <begin position="117"/>
        <end position="372"/>
    </location>
</feature>
<gene>
    <name evidence="4" type="ORF">RND81_10G019400</name>
</gene>
<evidence type="ECO:0000256" key="2">
    <source>
        <dbReference type="PROSITE-ProRule" id="PRU00982"/>
    </source>
</evidence>
<dbReference type="Pfam" id="PF03000">
    <property type="entry name" value="NPH3"/>
    <property type="match status" value="1"/>
</dbReference>
<comment type="caution">
    <text evidence="4">The sequence shown here is derived from an EMBL/GenBank/DDBJ whole genome shotgun (WGS) entry which is preliminary data.</text>
</comment>
<dbReference type="Proteomes" id="UP001443914">
    <property type="component" value="Unassembled WGS sequence"/>
</dbReference>
<comment type="similarity">
    <text evidence="2">Belongs to the NPH3 family.</text>
</comment>
<dbReference type="InterPro" id="IPR027356">
    <property type="entry name" value="NPH3_dom"/>
</dbReference>
<dbReference type="EMBL" id="JBDFQZ010000010">
    <property type="protein sequence ID" value="KAK9681673.1"/>
    <property type="molecule type" value="Genomic_DNA"/>
</dbReference>
<dbReference type="AlphaFoldDB" id="A0AAW1HXC7"/>
<proteinExistence type="inferred from homology"/>
<evidence type="ECO:0000256" key="1">
    <source>
        <dbReference type="ARBA" id="ARBA00022786"/>
    </source>
</evidence>